<proteinExistence type="predicted"/>
<accession>A0A8H8S458</accession>
<dbReference type="AlphaFoldDB" id="A0A8H8S458"/>
<keyword evidence="1" id="KW-1133">Transmembrane helix</keyword>
<dbReference type="OrthoDB" id="5340195at2759"/>
<evidence type="ECO:0000256" key="1">
    <source>
        <dbReference type="SAM" id="Phobius"/>
    </source>
</evidence>
<dbReference type="Proteomes" id="UP000443090">
    <property type="component" value="Unassembled WGS sequence"/>
</dbReference>
<keyword evidence="1" id="KW-0812">Transmembrane</keyword>
<keyword evidence="1" id="KW-0472">Membrane</keyword>
<evidence type="ECO:0000313" key="2">
    <source>
        <dbReference type="EMBL" id="TVY47725.1"/>
    </source>
</evidence>
<name>A0A8H8S458_9HELO</name>
<dbReference type="PANTHER" id="PTHR35041">
    <property type="entry name" value="MEDIATOR OF RNA POLYMERASE II TRANSCRIPTION SUBUNIT 1"/>
    <property type="match status" value="1"/>
</dbReference>
<feature type="transmembrane region" description="Helical" evidence="1">
    <location>
        <begin position="191"/>
        <end position="214"/>
    </location>
</feature>
<dbReference type="EMBL" id="QGMI01000077">
    <property type="protein sequence ID" value="TVY47725.1"/>
    <property type="molecule type" value="Genomic_DNA"/>
</dbReference>
<feature type="transmembrane region" description="Helical" evidence="1">
    <location>
        <begin position="89"/>
        <end position="109"/>
    </location>
</feature>
<keyword evidence="3" id="KW-1185">Reference proteome</keyword>
<protein>
    <submittedName>
        <fullName evidence="2">Uncharacterized protein</fullName>
    </submittedName>
</protein>
<dbReference type="PANTHER" id="PTHR35041:SF6">
    <property type="entry name" value="FORMYLMETHIONINE DEFORMYLASE-LIKE PROTEIN-RELATED"/>
    <property type="match status" value="1"/>
</dbReference>
<gene>
    <name evidence="2" type="ORF">LOCC1_G002396</name>
</gene>
<sequence length="688" mass="75295">MNHIRRKPAPQRPDLISQSDEADLISPGYYQAETDQFLKDNASPQHCAVDPKTSKVHPQIFENDDAFVHEQSQNSKLAQWGIRWHREPVHIFFFFVGGVGLAVGHHFLYAHLEGRIVSDDTFSQEAIKLAGNAFVVSVLAAMKVAIKESYNQYAWTLVKKKPLQVKTLNNLFSLTSQLSSFWSFHLIREAWLAYLLGALPWLIFLGGLFPAATLSVAPASRASHNDTGSVPLPEYNSLSWAQAEGVHTDNTLAPSALLLKVATETAFNAAVLPPPAPSFNSSFSVQFYGPTVQCNSTTSAEQTLFDVFTQNYQRESSTFTAQNLPAEDTVDNLLVMSSFNPTADAGNLAATYILNRFNNWNVSDITSRVPNTQASQLWLQSAERAIICSVVNASFEVTFNYTNGNGRVTHQHIQIQPNTINAVPLRTKSSALALQFGMPYGSQDDVTGLAASSVDPKGLVPYVQAAEATFLSLTNILNGNVTLVNASHGCVNNCGDGHFALQQSSSRILQTGLKACDEIANNYWYRKFGHGSNFASSPNTCRNRTLDRAIEDLANNITISTLSSTDFTYKSNGRIDFLDTHNVYVYNRTNLIISYGTVIIVSLAAVCIGVASLIDNGVYHYTNFSAFMATTRNRDLDIIARGYCLGDAKGIEKQRLMFGMLGGGVEEYHAAFGLPGSVSQLEKGAVCS</sequence>
<reference evidence="2 3" key="1">
    <citation type="submission" date="2018-05" db="EMBL/GenBank/DDBJ databases">
        <title>Genome sequencing and assembly of the regulated plant pathogen Lachnellula willkommii and related sister species for the development of diagnostic species identification markers.</title>
        <authorList>
            <person name="Giroux E."/>
            <person name="Bilodeau G."/>
        </authorList>
    </citation>
    <scope>NUCLEOTIDE SEQUENCE [LARGE SCALE GENOMIC DNA]</scope>
    <source>
        <strain evidence="2 3">CBS 160.35</strain>
    </source>
</reference>
<evidence type="ECO:0000313" key="3">
    <source>
        <dbReference type="Proteomes" id="UP000443090"/>
    </source>
</evidence>
<feature type="transmembrane region" description="Helical" evidence="1">
    <location>
        <begin position="592"/>
        <end position="614"/>
    </location>
</feature>
<comment type="caution">
    <text evidence="2">The sequence shown here is derived from an EMBL/GenBank/DDBJ whole genome shotgun (WGS) entry which is preliminary data.</text>
</comment>
<organism evidence="2 3">
    <name type="scientific">Lachnellula occidentalis</name>
    <dbReference type="NCBI Taxonomy" id="215460"/>
    <lineage>
        <taxon>Eukaryota</taxon>
        <taxon>Fungi</taxon>
        <taxon>Dikarya</taxon>
        <taxon>Ascomycota</taxon>
        <taxon>Pezizomycotina</taxon>
        <taxon>Leotiomycetes</taxon>
        <taxon>Helotiales</taxon>
        <taxon>Lachnaceae</taxon>
        <taxon>Lachnellula</taxon>
    </lineage>
</organism>